<evidence type="ECO:0000259" key="6">
    <source>
        <dbReference type="PROSITE" id="PS51360"/>
    </source>
</evidence>
<dbReference type="Proteomes" id="UP000284842">
    <property type="component" value="Unassembled WGS sequence"/>
</dbReference>
<proteinExistence type="predicted"/>
<dbReference type="OrthoDB" id="166375at2759"/>
<evidence type="ECO:0000256" key="1">
    <source>
        <dbReference type="ARBA" id="ARBA00004123"/>
    </source>
</evidence>
<evidence type="ECO:0000256" key="3">
    <source>
        <dbReference type="ARBA" id="ARBA00023163"/>
    </source>
</evidence>
<feature type="region of interest" description="Disordered" evidence="5">
    <location>
        <begin position="391"/>
        <end position="410"/>
    </location>
</feature>
<keyword evidence="8" id="KW-1185">Reference proteome</keyword>
<protein>
    <recommendedName>
        <fullName evidence="6">Plus3 domain-containing protein</fullName>
    </recommendedName>
</protein>
<dbReference type="FunCoup" id="A0A409YK33">
    <property type="interactions" value="632"/>
</dbReference>
<keyword evidence="2" id="KW-0805">Transcription regulation</keyword>
<evidence type="ECO:0000256" key="5">
    <source>
        <dbReference type="SAM" id="MobiDB-lite"/>
    </source>
</evidence>
<dbReference type="InterPro" id="IPR004343">
    <property type="entry name" value="Plus-3_dom"/>
</dbReference>
<evidence type="ECO:0000256" key="4">
    <source>
        <dbReference type="ARBA" id="ARBA00023242"/>
    </source>
</evidence>
<dbReference type="STRING" id="181874.A0A409YK33"/>
<dbReference type="SMART" id="SM00719">
    <property type="entry name" value="Plus3"/>
    <property type="match status" value="1"/>
</dbReference>
<evidence type="ECO:0000313" key="7">
    <source>
        <dbReference type="EMBL" id="PPR03365.1"/>
    </source>
</evidence>
<evidence type="ECO:0000313" key="8">
    <source>
        <dbReference type="Proteomes" id="UP000284842"/>
    </source>
</evidence>
<dbReference type="PANTHER" id="PTHR13115">
    <property type="entry name" value="RNA POLYMERASE-ASSOCIATED PROTEIN RTF1 HOMOLOG"/>
    <property type="match status" value="1"/>
</dbReference>
<dbReference type="GO" id="GO:0016593">
    <property type="term" value="C:Cdc73/Paf1 complex"/>
    <property type="evidence" value="ECO:0007669"/>
    <property type="project" value="TreeGrafter"/>
</dbReference>
<dbReference type="GO" id="GO:1990269">
    <property type="term" value="F:RNA polymerase II C-terminal domain phosphoserine binding"/>
    <property type="evidence" value="ECO:0007669"/>
    <property type="project" value="TreeGrafter"/>
</dbReference>
<evidence type="ECO:0000256" key="2">
    <source>
        <dbReference type="ARBA" id="ARBA00023015"/>
    </source>
</evidence>
<dbReference type="Gene3D" id="3.90.70.200">
    <property type="entry name" value="Plus-3 domain"/>
    <property type="match status" value="1"/>
</dbReference>
<dbReference type="InterPro" id="IPR036128">
    <property type="entry name" value="Plus3-like_sf"/>
</dbReference>
<organism evidence="7 8">
    <name type="scientific">Panaeolus cyanescens</name>
    <dbReference type="NCBI Taxonomy" id="181874"/>
    <lineage>
        <taxon>Eukaryota</taxon>
        <taxon>Fungi</taxon>
        <taxon>Dikarya</taxon>
        <taxon>Basidiomycota</taxon>
        <taxon>Agaricomycotina</taxon>
        <taxon>Agaricomycetes</taxon>
        <taxon>Agaricomycetidae</taxon>
        <taxon>Agaricales</taxon>
        <taxon>Agaricineae</taxon>
        <taxon>Galeropsidaceae</taxon>
        <taxon>Panaeolus</taxon>
    </lineage>
</organism>
<dbReference type="GO" id="GO:0003677">
    <property type="term" value="F:DNA binding"/>
    <property type="evidence" value="ECO:0007669"/>
    <property type="project" value="InterPro"/>
</dbReference>
<reference evidence="7 8" key="1">
    <citation type="journal article" date="2018" name="Evol. Lett.">
        <title>Horizontal gene cluster transfer increased hallucinogenic mushroom diversity.</title>
        <authorList>
            <person name="Reynolds H.T."/>
            <person name="Vijayakumar V."/>
            <person name="Gluck-Thaler E."/>
            <person name="Korotkin H.B."/>
            <person name="Matheny P.B."/>
            <person name="Slot J.C."/>
        </authorList>
    </citation>
    <scope>NUCLEOTIDE SEQUENCE [LARGE SCALE GENOMIC DNA]</scope>
    <source>
        <strain evidence="7 8">2629</strain>
    </source>
</reference>
<sequence>MPHATRKRLLSMTEFQREEILEERMTTRQNILNARELKNMVRQQQQGYDAGDSVARAAKRQHTARGATKEKAHKLDELKAKRKAKDEKSKTKGGSPRRSKSPEDMDISDSDEDSEEGMISKVEQEEERLLNLTSGAKRTSGSGKEKEEETPATMADLESCRLTRDAIAKHCVKPWFEDYVKGAWVRYLIGQETTGQPVYRICEISNLAPDLVKPYKVNEQIVNQAFELKHGASTKVFNMDKVSNGGFTDREFDRLVKVARAEHVKLPTKQALERKVAQMTALIEQPMTEKDINAMLQRKAQLQAQTKKAGPMSAIEKSRLTQLRDLALKRRDMDEVREIDAKLAEDAAKAPEPARPADTLDLLAKVNERNRKANLESVRRAEIAEAERKRRERKLAAQNGVSYAPSDPSARLKTIPKTFTPTGTRLVKPGTPSNTTTTTVSGLEKKTEAPVRSSTAFEQSLIESVDIDLGDF</sequence>
<feature type="region of interest" description="Disordered" evidence="5">
    <location>
        <begin position="420"/>
        <end position="453"/>
    </location>
</feature>
<accession>A0A409YK33</accession>
<dbReference type="Pfam" id="PF03126">
    <property type="entry name" value="Plus-3"/>
    <property type="match status" value="1"/>
</dbReference>
<feature type="domain" description="Plus3" evidence="6">
    <location>
        <begin position="151"/>
        <end position="284"/>
    </location>
</feature>
<comment type="caution">
    <text evidence="7">The sequence shown here is derived from an EMBL/GenBank/DDBJ whole genome shotgun (WGS) entry which is preliminary data.</text>
</comment>
<comment type="subcellular location">
    <subcellularLocation>
        <location evidence="1">Nucleus</location>
    </subcellularLocation>
</comment>
<feature type="compositionally biased region" description="Acidic residues" evidence="5">
    <location>
        <begin position="104"/>
        <end position="116"/>
    </location>
</feature>
<dbReference type="PANTHER" id="PTHR13115:SF8">
    <property type="entry name" value="RNA POLYMERASE-ASSOCIATED PROTEIN RTF1 HOMOLOG"/>
    <property type="match status" value="1"/>
</dbReference>
<keyword evidence="3" id="KW-0804">Transcription</keyword>
<dbReference type="SUPFAM" id="SSF159042">
    <property type="entry name" value="Plus3-like"/>
    <property type="match status" value="1"/>
</dbReference>
<dbReference type="AlphaFoldDB" id="A0A409YK33"/>
<feature type="compositionally biased region" description="Basic and acidic residues" evidence="5">
    <location>
        <begin position="67"/>
        <end position="90"/>
    </location>
</feature>
<dbReference type="InParanoid" id="A0A409YK33"/>
<name>A0A409YK33_9AGAR</name>
<feature type="region of interest" description="Disordered" evidence="5">
    <location>
        <begin position="43"/>
        <end position="153"/>
    </location>
</feature>
<dbReference type="EMBL" id="NHTK01001069">
    <property type="protein sequence ID" value="PPR03365.1"/>
    <property type="molecule type" value="Genomic_DNA"/>
</dbReference>
<gene>
    <name evidence="7" type="ORF">CVT24_012490</name>
</gene>
<feature type="compositionally biased region" description="Polar residues" evidence="5">
    <location>
        <begin position="131"/>
        <end position="142"/>
    </location>
</feature>
<keyword evidence="4" id="KW-0539">Nucleus</keyword>
<dbReference type="PROSITE" id="PS51360">
    <property type="entry name" value="PLUS3"/>
    <property type="match status" value="1"/>
</dbReference>